<dbReference type="InterPro" id="IPR050720">
    <property type="entry name" value="Engrailed_Homeobox_TFs"/>
</dbReference>
<sequence length="640" mass="69700">MMNMSNGQKTNETKPRLGKEEVDVLEREFKRNPKPTTQTKRIFAEDMGVDLSRINNWFQNRRAKRKQEKKTEAYEAGQAREAAMGYSVSAPSSPDFSHSNYNVDYQMMPQPSSSMSFSISGPPPATAPYNPQYQDPTTASLESFSRTMATARAASQSGEFSGSFALHSNGPRHLADMQGMVEPSDLDRAQFPTDINFSNYHDASFNFQPGFNDIFHEPEQLDSFITAESVHTPTAFTTFSDASTMRSLSGTSVSSQAASQSFGDVLTFRPHESSDNQASDHSNEATPSLAPALGWQFSSPESESSSSPPPASSLFKSPPPPTDLAARRKKVQVKPAALGTDTMRGRPLVGPRTMSNIDGFRRQVASPLPSSPMRRIASAGGNGRNGNVLTGRIQKPGIESAQRSPINIQGFGNAWMEHHCGMMNQPGLTAGSSLTSSLAPPTPMSPRERQMTLKRENSSSNEGDLNIMFNMPNNHVLPTFIDPSQVTDQTPPETPQASLGLPTPTSGWPGSTEQHSSEPHWNYDIPDDPLYTPNHDSFAHDLPMPQSSYSSQPVTPAFGTFNQGAFLSGTAHDSPPFHNTASPIYTLSNQGGAAEYSFPNDGLPQFQHLGLVGTSNSPTLTMKQKQYQFSNTTPANFLEK</sequence>
<dbReference type="AlphaFoldDB" id="A0A8A3P8R8"/>
<feature type="compositionally biased region" description="Pro residues" evidence="8">
    <location>
        <begin position="307"/>
        <end position="322"/>
    </location>
</feature>
<comment type="similarity">
    <text evidence="2">Belongs to the engrailed homeobox family.</text>
</comment>
<proteinExistence type="inferred from homology"/>
<name>A0A8A3P8R8_9HELO</name>
<feature type="compositionally biased region" description="Polar residues" evidence="8">
    <location>
        <begin position="1"/>
        <end position="10"/>
    </location>
</feature>
<evidence type="ECO:0000256" key="1">
    <source>
        <dbReference type="ARBA" id="ARBA00004123"/>
    </source>
</evidence>
<dbReference type="InterPro" id="IPR017970">
    <property type="entry name" value="Homeobox_CS"/>
</dbReference>
<dbReference type="GO" id="GO:0000981">
    <property type="term" value="F:DNA-binding transcription factor activity, RNA polymerase II-specific"/>
    <property type="evidence" value="ECO:0007669"/>
    <property type="project" value="InterPro"/>
</dbReference>
<dbReference type="SMART" id="SM00389">
    <property type="entry name" value="HOX"/>
    <property type="match status" value="1"/>
</dbReference>
<dbReference type="CDD" id="cd00086">
    <property type="entry name" value="homeodomain"/>
    <property type="match status" value="1"/>
</dbReference>
<evidence type="ECO:0000313" key="11">
    <source>
        <dbReference type="Proteomes" id="UP000672032"/>
    </source>
</evidence>
<dbReference type="PANTHER" id="PTHR24341">
    <property type="entry name" value="HOMEOBOX PROTEIN ENGRAILED"/>
    <property type="match status" value="1"/>
</dbReference>
<dbReference type="Gene3D" id="1.10.10.60">
    <property type="entry name" value="Homeodomain-like"/>
    <property type="match status" value="1"/>
</dbReference>
<evidence type="ECO:0000256" key="2">
    <source>
        <dbReference type="ARBA" id="ARBA00010896"/>
    </source>
</evidence>
<dbReference type="EMBL" id="CP063405">
    <property type="protein sequence ID" value="QSZ29889.1"/>
    <property type="molecule type" value="Genomic_DNA"/>
</dbReference>
<protein>
    <recommendedName>
        <fullName evidence="9">Homeobox domain-containing protein</fullName>
    </recommendedName>
</protein>
<dbReference type="PROSITE" id="PS50071">
    <property type="entry name" value="HOMEOBOX_2"/>
    <property type="match status" value="1"/>
</dbReference>
<evidence type="ECO:0000259" key="9">
    <source>
        <dbReference type="PROSITE" id="PS50071"/>
    </source>
</evidence>
<dbReference type="GO" id="GO:0016586">
    <property type="term" value="C:RSC-type complex"/>
    <property type="evidence" value="ECO:0007669"/>
    <property type="project" value="TreeGrafter"/>
</dbReference>
<dbReference type="PANTHER" id="PTHR24341:SF6">
    <property type="entry name" value="HOMEOBOX PROTEIN INVECTED"/>
    <property type="match status" value="1"/>
</dbReference>
<dbReference type="PROSITE" id="PS00027">
    <property type="entry name" value="HOMEOBOX_1"/>
    <property type="match status" value="1"/>
</dbReference>
<accession>A0A8A3P8R8</accession>
<keyword evidence="4 6" id="KW-0371">Homeobox</keyword>
<feature type="compositionally biased region" description="Basic and acidic residues" evidence="8">
    <location>
        <begin position="446"/>
        <end position="457"/>
    </location>
</feature>
<dbReference type="GO" id="GO:0003677">
    <property type="term" value="F:DNA binding"/>
    <property type="evidence" value="ECO:0007669"/>
    <property type="project" value="UniProtKB-UniRule"/>
</dbReference>
<evidence type="ECO:0000256" key="6">
    <source>
        <dbReference type="PROSITE-ProRule" id="PRU00108"/>
    </source>
</evidence>
<evidence type="ECO:0000256" key="8">
    <source>
        <dbReference type="SAM" id="MobiDB-lite"/>
    </source>
</evidence>
<evidence type="ECO:0000256" key="4">
    <source>
        <dbReference type="ARBA" id="ARBA00023155"/>
    </source>
</evidence>
<dbReference type="SUPFAM" id="SSF46689">
    <property type="entry name" value="Homeodomain-like"/>
    <property type="match status" value="1"/>
</dbReference>
<feature type="region of interest" description="Disordered" evidence="8">
    <location>
        <begin position="267"/>
        <end position="332"/>
    </location>
</feature>
<feature type="compositionally biased region" description="Low complexity" evidence="8">
    <location>
        <begin position="429"/>
        <end position="439"/>
    </location>
</feature>
<organism evidence="10 11">
    <name type="scientific">Monilinia vaccinii-corymbosi</name>
    <dbReference type="NCBI Taxonomy" id="61207"/>
    <lineage>
        <taxon>Eukaryota</taxon>
        <taxon>Fungi</taxon>
        <taxon>Dikarya</taxon>
        <taxon>Ascomycota</taxon>
        <taxon>Pezizomycotina</taxon>
        <taxon>Leotiomycetes</taxon>
        <taxon>Helotiales</taxon>
        <taxon>Sclerotiniaceae</taxon>
        <taxon>Monilinia</taxon>
    </lineage>
</organism>
<feature type="region of interest" description="Disordered" evidence="8">
    <location>
        <begin position="429"/>
        <end position="460"/>
    </location>
</feature>
<dbReference type="Proteomes" id="UP000672032">
    <property type="component" value="Chromosome 1"/>
</dbReference>
<evidence type="ECO:0000256" key="3">
    <source>
        <dbReference type="ARBA" id="ARBA00023125"/>
    </source>
</evidence>
<feature type="DNA-binding region" description="Homeobox" evidence="6">
    <location>
        <begin position="10"/>
        <end position="69"/>
    </location>
</feature>
<evidence type="ECO:0000256" key="7">
    <source>
        <dbReference type="RuleBase" id="RU000682"/>
    </source>
</evidence>
<feature type="region of interest" description="Disordered" evidence="8">
    <location>
        <begin position="482"/>
        <end position="528"/>
    </location>
</feature>
<evidence type="ECO:0000256" key="5">
    <source>
        <dbReference type="ARBA" id="ARBA00023242"/>
    </source>
</evidence>
<evidence type="ECO:0000313" key="10">
    <source>
        <dbReference type="EMBL" id="QSZ29889.1"/>
    </source>
</evidence>
<dbReference type="Pfam" id="PF00046">
    <property type="entry name" value="Homeodomain"/>
    <property type="match status" value="1"/>
</dbReference>
<keyword evidence="5 6" id="KW-0539">Nucleus</keyword>
<feature type="compositionally biased region" description="Polar residues" evidence="8">
    <location>
        <begin position="275"/>
        <end position="286"/>
    </location>
</feature>
<dbReference type="OrthoDB" id="6159439at2759"/>
<reference evidence="10" key="1">
    <citation type="submission" date="2020-10" db="EMBL/GenBank/DDBJ databases">
        <title>Genome Sequence of Monilinia vaccinii-corymbosi Sheds Light on Mummy Berry Disease Infection of Blueberry and Mating Type.</title>
        <authorList>
            <person name="Yow A.G."/>
            <person name="Zhang Y."/>
            <person name="Bansal K."/>
            <person name="Eacker S.M."/>
            <person name="Sullivan S."/>
            <person name="Liachko I."/>
            <person name="Cubeta M.A."/>
            <person name="Rollins J.A."/>
            <person name="Ashrafi H."/>
        </authorList>
    </citation>
    <scope>NUCLEOTIDE SEQUENCE</scope>
    <source>
        <strain evidence="10">RL-1</strain>
    </source>
</reference>
<dbReference type="InterPro" id="IPR009057">
    <property type="entry name" value="Homeodomain-like_sf"/>
</dbReference>
<dbReference type="InterPro" id="IPR001356">
    <property type="entry name" value="HD"/>
</dbReference>
<feature type="compositionally biased region" description="Basic and acidic residues" evidence="8">
    <location>
        <begin position="11"/>
        <end position="31"/>
    </location>
</feature>
<feature type="domain" description="Homeobox" evidence="9">
    <location>
        <begin position="8"/>
        <end position="68"/>
    </location>
</feature>
<keyword evidence="11" id="KW-1185">Reference proteome</keyword>
<feature type="region of interest" description="Disordered" evidence="8">
    <location>
        <begin position="1"/>
        <end position="44"/>
    </location>
</feature>
<comment type="subcellular location">
    <subcellularLocation>
        <location evidence="1 6 7">Nucleus</location>
    </subcellularLocation>
</comment>
<gene>
    <name evidence="10" type="ORF">DSL72_004407</name>
</gene>
<feature type="compositionally biased region" description="Polar residues" evidence="8">
    <location>
        <begin position="482"/>
        <end position="514"/>
    </location>
</feature>
<keyword evidence="3 6" id="KW-0238">DNA-binding</keyword>